<dbReference type="Proteomes" id="UP000636960">
    <property type="component" value="Unassembled WGS sequence"/>
</dbReference>
<dbReference type="AlphaFoldDB" id="A0A919JSP4"/>
<sequence>MRVGTGSGCAAQKRSTAAFLRIEVAGKHDAGASQVVDRLEAAAAFPAQLVHRGADGLEANGRLEAEALKGSGHDVQGLPVSAQHQFEQVEVGVGGVRTVA</sequence>
<evidence type="ECO:0000313" key="1">
    <source>
        <dbReference type="EMBL" id="GIE92667.1"/>
    </source>
</evidence>
<reference evidence="1" key="1">
    <citation type="submission" date="2021-01" db="EMBL/GenBank/DDBJ databases">
        <title>Whole genome shotgun sequence of Actinoplanes rishiriensis NBRC 108556.</title>
        <authorList>
            <person name="Komaki H."/>
            <person name="Tamura T."/>
        </authorList>
    </citation>
    <scope>NUCLEOTIDE SEQUENCE</scope>
    <source>
        <strain evidence="1">NBRC 108556</strain>
    </source>
</reference>
<keyword evidence="2" id="KW-1185">Reference proteome</keyword>
<dbReference type="EMBL" id="BOMV01000001">
    <property type="protein sequence ID" value="GIE92667.1"/>
    <property type="molecule type" value="Genomic_DNA"/>
</dbReference>
<proteinExistence type="predicted"/>
<gene>
    <name evidence="1" type="ORF">Ari01nite_01320</name>
</gene>
<protein>
    <submittedName>
        <fullName evidence="1">Uncharacterized protein</fullName>
    </submittedName>
</protein>
<accession>A0A919JSP4</accession>
<organism evidence="1 2">
    <name type="scientific">Paractinoplanes rishiriensis</name>
    <dbReference type="NCBI Taxonomy" id="1050105"/>
    <lineage>
        <taxon>Bacteria</taxon>
        <taxon>Bacillati</taxon>
        <taxon>Actinomycetota</taxon>
        <taxon>Actinomycetes</taxon>
        <taxon>Micromonosporales</taxon>
        <taxon>Micromonosporaceae</taxon>
        <taxon>Paractinoplanes</taxon>
    </lineage>
</organism>
<comment type="caution">
    <text evidence="1">The sequence shown here is derived from an EMBL/GenBank/DDBJ whole genome shotgun (WGS) entry which is preliminary data.</text>
</comment>
<name>A0A919JSP4_9ACTN</name>
<dbReference type="RefSeq" id="WP_203778696.1">
    <property type="nucleotide sequence ID" value="NZ_BOMV01000001.1"/>
</dbReference>
<evidence type="ECO:0000313" key="2">
    <source>
        <dbReference type="Proteomes" id="UP000636960"/>
    </source>
</evidence>